<dbReference type="EMBL" id="JACRVF010000004">
    <property type="protein sequence ID" value="MBC5993984.1"/>
    <property type="molecule type" value="Genomic_DNA"/>
</dbReference>
<dbReference type="InterPro" id="IPR036390">
    <property type="entry name" value="WH_DNA-bd_sf"/>
</dbReference>
<dbReference type="Pfam" id="PF13730">
    <property type="entry name" value="HTH_36"/>
    <property type="match status" value="1"/>
</dbReference>
<reference evidence="2" key="1">
    <citation type="submission" date="2020-08" db="EMBL/GenBank/DDBJ databases">
        <title>Pontibacter sp. SD6 16S ribosomal RNA gene Genome sequencing and assembly.</title>
        <authorList>
            <person name="Kang M."/>
        </authorList>
    </citation>
    <scope>NUCLEOTIDE SEQUENCE</scope>
    <source>
        <strain evidence="2">SD6</strain>
    </source>
</reference>
<evidence type="ECO:0000256" key="1">
    <source>
        <dbReference type="SAM" id="MobiDB-lite"/>
    </source>
</evidence>
<accession>A0A923SJJ8</accession>
<gene>
    <name evidence="2" type="ORF">H8S84_14140</name>
</gene>
<dbReference type="RefSeq" id="WP_187068008.1">
    <property type="nucleotide sequence ID" value="NZ_JACRVF010000004.1"/>
</dbReference>
<feature type="region of interest" description="Disordered" evidence="1">
    <location>
        <begin position="143"/>
        <end position="167"/>
    </location>
</feature>
<dbReference type="Gene3D" id="1.10.10.10">
    <property type="entry name" value="Winged helix-like DNA-binding domain superfamily/Winged helix DNA-binding domain"/>
    <property type="match status" value="1"/>
</dbReference>
<dbReference type="InterPro" id="IPR036388">
    <property type="entry name" value="WH-like_DNA-bd_sf"/>
</dbReference>
<sequence length="271" mass="30842">MAEKLSYSLDTGGSKQPAARLGIKTILTAEVRYDKRLSSTAKIIFSEIIGLAKKHKKCWATNAHFAKKFGVDPKTISRSITSLAKLGYIRVEINQEEGNKRSIFLCEDTPELSIPMDTNGSTSGQNGPENTASLLIYKKNNKNKDDREGYSQARKNSEKFSSSHFESKWPNQEQVENYMQTLKLPWLSKKEGKEARSFVDYYSALGWQMKAGPILDWQAAVRNWLNKTNSNFQNSNTNTNEHSTINKRDNRWMGFSSYHSTDRSKEYSGKL</sequence>
<dbReference type="AlphaFoldDB" id="A0A923SJJ8"/>
<evidence type="ECO:0000313" key="3">
    <source>
        <dbReference type="Proteomes" id="UP000603640"/>
    </source>
</evidence>
<proteinExistence type="predicted"/>
<name>A0A923SJJ8_9BACT</name>
<organism evidence="2 3">
    <name type="scientific">Pontibacter cellulosilyticus</name>
    <dbReference type="NCBI Taxonomy" id="1720253"/>
    <lineage>
        <taxon>Bacteria</taxon>
        <taxon>Pseudomonadati</taxon>
        <taxon>Bacteroidota</taxon>
        <taxon>Cytophagia</taxon>
        <taxon>Cytophagales</taxon>
        <taxon>Hymenobacteraceae</taxon>
        <taxon>Pontibacter</taxon>
    </lineage>
</organism>
<evidence type="ECO:0000313" key="2">
    <source>
        <dbReference type="EMBL" id="MBC5993984.1"/>
    </source>
</evidence>
<dbReference type="Proteomes" id="UP000603640">
    <property type="component" value="Unassembled WGS sequence"/>
</dbReference>
<comment type="caution">
    <text evidence="2">The sequence shown here is derived from an EMBL/GenBank/DDBJ whole genome shotgun (WGS) entry which is preliminary data.</text>
</comment>
<dbReference type="SUPFAM" id="SSF46785">
    <property type="entry name" value="Winged helix' DNA-binding domain"/>
    <property type="match status" value="1"/>
</dbReference>
<keyword evidence="3" id="KW-1185">Reference proteome</keyword>
<protein>
    <submittedName>
        <fullName evidence="2">Helix-turn-helix domain-containing protein</fullName>
    </submittedName>
</protein>